<dbReference type="InterPro" id="IPR003439">
    <property type="entry name" value="ABC_transporter-like_ATP-bd"/>
</dbReference>
<sequence length="212" mass="23825">LSLIGRVHRIGSKELRKRSEELLETVGLLERAKDRVGKFSGGMKRRLNLIMALVHSPEILFLDEPTLGLDPQSRRAIWDYIAELKGKKTILLTTHYLEEADVLSNRVGIIDEGKIVALGTPDELKKNISETNTMIISAENLSAEAIEGLRTSDRYAEIDNVSGKLKVSGKDLNFREVIDYLYSQDVTIYSAALEQPTLEDVFLKITGKELRE</sequence>
<keyword evidence="2" id="KW-0547">Nucleotide-binding</keyword>
<evidence type="ECO:0000313" key="6">
    <source>
        <dbReference type="EMBL" id="GAJ08740.1"/>
    </source>
</evidence>
<dbReference type="SUPFAM" id="SSF52540">
    <property type="entry name" value="P-loop containing nucleoside triphosphate hydrolases"/>
    <property type="match status" value="1"/>
</dbReference>
<dbReference type="InterPro" id="IPR025302">
    <property type="entry name" value="DrrA1/2-like_C"/>
</dbReference>
<evidence type="ECO:0008006" key="7">
    <source>
        <dbReference type="Google" id="ProtNLM"/>
    </source>
</evidence>
<proteinExistence type="predicted"/>
<evidence type="ECO:0000256" key="1">
    <source>
        <dbReference type="ARBA" id="ARBA00022448"/>
    </source>
</evidence>
<evidence type="ECO:0000259" key="4">
    <source>
        <dbReference type="Pfam" id="PF00005"/>
    </source>
</evidence>
<accession>X1VKT9</accession>
<dbReference type="EMBL" id="BARW01026736">
    <property type="protein sequence ID" value="GAJ08740.1"/>
    <property type="molecule type" value="Genomic_DNA"/>
</dbReference>
<gene>
    <name evidence="6" type="ORF">S12H4_43548</name>
</gene>
<dbReference type="AlphaFoldDB" id="X1VKT9"/>
<evidence type="ECO:0000259" key="5">
    <source>
        <dbReference type="Pfam" id="PF13732"/>
    </source>
</evidence>
<reference evidence="6" key="1">
    <citation type="journal article" date="2014" name="Front. Microbiol.">
        <title>High frequency of phylogenetically diverse reductive dehalogenase-homologous genes in deep subseafloor sedimentary metagenomes.</title>
        <authorList>
            <person name="Kawai M."/>
            <person name="Futagami T."/>
            <person name="Toyoda A."/>
            <person name="Takaki Y."/>
            <person name="Nishi S."/>
            <person name="Hori S."/>
            <person name="Arai W."/>
            <person name="Tsubouchi T."/>
            <person name="Morono Y."/>
            <person name="Uchiyama I."/>
            <person name="Ito T."/>
            <person name="Fujiyama A."/>
            <person name="Inagaki F."/>
            <person name="Takami H."/>
        </authorList>
    </citation>
    <scope>NUCLEOTIDE SEQUENCE</scope>
    <source>
        <strain evidence="6">Expedition CK06-06</strain>
    </source>
</reference>
<evidence type="ECO:0000256" key="2">
    <source>
        <dbReference type="ARBA" id="ARBA00022741"/>
    </source>
</evidence>
<evidence type="ECO:0000256" key="3">
    <source>
        <dbReference type="ARBA" id="ARBA00022840"/>
    </source>
</evidence>
<dbReference type="Pfam" id="PF13732">
    <property type="entry name" value="DrrA1-3_C"/>
    <property type="match status" value="1"/>
</dbReference>
<protein>
    <recommendedName>
        <fullName evidence="7">ABC transporter domain-containing protein</fullName>
    </recommendedName>
</protein>
<dbReference type="PANTHER" id="PTHR43582:SF2">
    <property type="entry name" value="LINEARMYCIN RESISTANCE ATP-BINDING PROTEIN LNRL"/>
    <property type="match status" value="1"/>
</dbReference>
<dbReference type="Gene3D" id="3.40.50.300">
    <property type="entry name" value="P-loop containing nucleotide triphosphate hydrolases"/>
    <property type="match status" value="1"/>
</dbReference>
<dbReference type="GO" id="GO:0005524">
    <property type="term" value="F:ATP binding"/>
    <property type="evidence" value="ECO:0007669"/>
    <property type="project" value="UniProtKB-KW"/>
</dbReference>
<keyword evidence="3" id="KW-0067">ATP-binding</keyword>
<dbReference type="GO" id="GO:0016887">
    <property type="term" value="F:ATP hydrolysis activity"/>
    <property type="evidence" value="ECO:0007669"/>
    <property type="project" value="InterPro"/>
</dbReference>
<name>X1VKT9_9ZZZZ</name>
<dbReference type="InterPro" id="IPR027417">
    <property type="entry name" value="P-loop_NTPase"/>
</dbReference>
<feature type="domain" description="ABC transporter" evidence="4">
    <location>
        <begin position="14"/>
        <end position="66"/>
    </location>
</feature>
<organism evidence="6">
    <name type="scientific">marine sediment metagenome</name>
    <dbReference type="NCBI Taxonomy" id="412755"/>
    <lineage>
        <taxon>unclassified sequences</taxon>
        <taxon>metagenomes</taxon>
        <taxon>ecological metagenomes</taxon>
    </lineage>
</organism>
<feature type="domain" description="Daunorubicin resistance ATP-binding protein DrrA1/2-like C-terminal" evidence="5">
    <location>
        <begin position="119"/>
        <end position="205"/>
    </location>
</feature>
<comment type="caution">
    <text evidence="6">The sequence shown here is derived from an EMBL/GenBank/DDBJ whole genome shotgun (WGS) entry which is preliminary data.</text>
</comment>
<feature type="non-terminal residue" evidence="6">
    <location>
        <position position="1"/>
    </location>
</feature>
<keyword evidence="1" id="KW-0813">Transport</keyword>
<dbReference type="PANTHER" id="PTHR43582">
    <property type="entry name" value="LINEARMYCIN RESISTANCE ATP-BINDING PROTEIN LNRL"/>
    <property type="match status" value="1"/>
</dbReference>
<dbReference type="Pfam" id="PF00005">
    <property type="entry name" value="ABC_tran"/>
    <property type="match status" value="1"/>
</dbReference>